<evidence type="ECO:0000313" key="7">
    <source>
        <dbReference type="Proteomes" id="UP000789739"/>
    </source>
</evidence>
<dbReference type="GO" id="GO:0030117">
    <property type="term" value="C:membrane coat"/>
    <property type="evidence" value="ECO:0007669"/>
    <property type="project" value="InterPro"/>
</dbReference>
<accession>A0A9N9CUC6</accession>
<keyword evidence="3" id="KW-0653">Protein transport</keyword>
<comment type="subcellular location">
    <subcellularLocation>
        <location evidence="1">Endomembrane system</location>
    </subcellularLocation>
</comment>
<dbReference type="OrthoDB" id="29308at2759"/>
<evidence type="ECO:0000256" key="1">
    <source>
        <dbReference type="ARBA" id="ARBA00004308"/>
    </source>
</evidence>
<reference evidence="6" key="1">
    <citation type="submission" date="2021-06" db="EMBL/GenBank/DDBJ databases">
        <authorList>
            <person name="Kallberg Y."/>
            <person name="Tangrot J."/>
            <person name="Rosling A."/>
        </authorList>
    </citation>
    <scope>NUCLEOTIDE SEQUENCE</scope>
    <source>
        <strain evidence="6">BR232B</strain>
    </source>
</reference>
<dbReference type="InterPro" id="IPR002553">
    <property type="entry name" value="Clathrin/coatomer_adapt-like_N"/>
</dbReference>
<protein>
    <submittedName>
        <fullName evidence="6">8865_t:CDS:1</fullName>
    </submittedName>
</protein>
<dbReference type="Gene3D" id="1.25.10.10">
    <property type="entry name" value="Leucine-rich Repeat Variant"/>
    <property type="match status" value="1"/>
</dbReference>
<dbReference type="PANTHER" id="PTHR22780">
    <property type="entry name" value="ADAPTIN, ALPHA/GAMMA/EPSILON"/>
    <property type="match status" value="1"/>
</dbReference>
<dbReference type="InterPro" id="IPR028269">
    <property type="entry name" value="AP4E1_C"/>
</dbReference>
<evidence type="ECO:0000313" key="6">
    <source>
        <dbReference type="EMBL" id="CAG8612959.1"/>
    </source>
</evidence>
<dbReference type="GO" id="GO:0006886">
    <property type="term" value="P:intracellular protein transport"/>
    <property type="evidence" value="ECO:0007669"/>
    <property type="project" value="InterPro"/>
</dbReference>
<feature type="domain" description="AP-4 complex subunit epsilon-1 C-terminal" evidence="5">
    <location>
        <begin position="833"/>
        <end position="940"/>
    </location>
</feature>
<dbReference type="GO" id="GO:0016192">
    <property type="term" value="P:vesicle-mediated transport"/>
    <property type="evidence" value="ECO:0007669"/>
    <property type="project" value="InterPro"/>
</dbReference>
<organism evidence="6 7">
    <name type="scientific">Paraglomus brasilianum</name>
    <dbReference type="NCBI Taxonomy" id="144538"/>
    <lineage>
        <taxon>Eukaryota</taxon>
        <taxon>Fungi</taxon>
        <taxon>Fungi incertae sedis</taxon>
        <taxon>Mucoromycota</taxon>
        <taxon>Glomeromycotina</taxon>
        <taxon>Glomeromycetes</taxon>
        <taxon>Paraglomerales</taxon>
        <taxon>Paraglomeraceae</taxon>
        <taxon>Paraglomus</taxon>
    </lineage>
</organism>
<keyword evidence="2" id="KW-0813">Transport</keyword>
<evidence type="ECO:0000256" key="2">
    <source>
        <dbReference type="ARBA" id="ARBA00022448"/>
    </source>
</evidence>
<dbReference type="SMART" id="SM01356">
    <property type="entry name" value="AP4E_app_platf"/>
    <property type="match status" value="1"/>
</dbReference>
<dbReference type="Pfam" id="PF14807">
    <property type="entry name" value="AP4E_app_platf"/>
    <property type="match status" value="1"/>
</dbReference>
<dbReference type="InterPro" id="IPR011989">
    <property type="entry name" value="ARM-like"/>
</dbReference>
<evidence type="ECO:0000256" key="3">
    <source>
        <dbReference type="ARBA" id="ARBA00022927"/>
    </source>
</evidence>
<dbReference type="SUPFAM" id="SSF48371">
    <property type="entry name" value="ARM repeat"/>
    <property type="match status" value="1"/>
</dbReference>
<evidence type="ECO:0000256" key="4">
    <source>
        <dbReference type="ARBA" id="ARBA00023136"/>
    </source>
</evidence>
<gene>
    <name evidence="6" type="ORF">PBRASI_LOCUS8273</name>
</gene>
<dbReference type="AlphaFoldDB" id="A0A9N9CUC6"/>
<dbReference type="Proteomes" id="UP000789739">
    <property type="component" value="Unassembled WGS sequence"/>
</dbReference>
<comment type="caution">
    <text evidence="6">The sequence shown here is derived from an EMBL/GenBank/DDBJ whole genome shotgun (WGS) entry which is preliminary data.</text>
</comment>
<dbReference type="InterPro" id="IPR016024">
    <property type="entry name" value="ARM-type_fold"/>
</dbReference>
<dbReference type="InterPro" id="IPR050840">
    <property type="entry name" value="Adaptor_Complx_Large_Subunit"/>
</dbReference>
<evidence type="ECO:0000259" key="5">
    <source>
        <dbReference type="SMART" id="SM01356"/>
    </source>
</evidence>
<keyword evidence="7" id="KW-1185">Reference proteome</keyword>
<dbReference type="GO" id="GO:0012505">
    <property type="term" value="C:endomembrane system"/>
    <property type="evidence" value="ECO:0007669"/>
    <property type="project" value="UniProtKB-SubCell"/>
</dbReference>
<name>A0A9N9CUC6_9GLOM</name>
<proteinExistence type="predicted"/>
<dbReference type="Pfam" id="PF01602">
    <property type="entry name" value="Adaptin_N"/>
    <property type="match status" value="1"/>
</dbReference>
<dbReference type="EMBL" id="CAJVPI010001443">
    <property type="protein sequence ID" value="CAG8612959.1"/>
    <property type="molecule type" value="Genomic_DNA"/>
</dbReference>
<keyword evidence="4" id="KW-0472">Membrane</keyword>
<sequence length="940" mass="105820">MSSTTAKVPTLLNTTFLTSGLSRGLFEFVTKVADARSKQEEDHYVAEELFSLTKKLSKPEISSVGHSVEFGYIHAVKLAQSGKNIWEKRAGYLACSLFLYETHELSIMLINTVQKDLNSNNELEVNAAISALCSLLYPEMIPAVIQLIEGALKHSNDSVRRKAVMVCHRLYRIAPDTISHLEDTFREILADKDYGALSAILCLFSDLVQDKPEKYKDLVPTLITKLEQVIDRWLPRTYDYHGASAPWIQIKLVRILGLLAKDDEEISQEIEPMIIRVLRKAEDGIDAAYAIIFECIRSLSLLHPRVLSSLVNKSGAQNPLSIIARFLKSHNHNLKYLGLIALQQVDPVWWTEGGWWGEEQMNVIVECLEDKDETLKKKTLDILYKMVNLQNATVIVDRMIEAIGSALTPDNFLRKELVIRVVDIYWLVATLIKLHDVADDLICYDLSDKIFRIIINASEDMSSNETLQMTAMKESIKILERDKQYLNKNLTVFVVRVLGACIEYHEDSKNVIDRLYSVLENTRDAEVQAYTINSLLKCVAKTKECPERVLDAVRKCYRSTSVYVRQQSKEFLELYNSAILFNKVVLGKSNIKNDQLFIFDEKLSFLDSYVQDALNKGAKPYSPVPVTRTHISEDKKQLEIRYEAYEKPSIPVYRRPNLSVRTDSATNVPISNWTPNITPGQLARMSFSQESILGREHDEFDGNQHRQSIASSTSSPISKTFATVVEQKWSRAGYRPVIAKLGPSSPPLSTSSNEESQPALATIQATVKPVKTTITTNDANVEKTQLVSALFSGLGSGSRTRLSQESSNLSRQDLIDFDTTSIRPTNTIMHHLSPVQMTTREFGSLWVNLLHGSCIITNKSHTLESLRRQLENEGRFGIVESKGSEVIACAHVMHPSLKKDAGAANLVLLHFKIRDDGRVQLTVKSNINGISEAIGKELDK</sequence>